<protein>
    <submittedName>
        <fullName evidence="1">Uncharacterized protein</fullName>
    </submittedName>
</protein>
<proteinExistence type="predicted"/>
<dbReference type="EMBL" id="FODY01000032">
    <property type="protein sequence ID" value="SEP44483.1"/>
    <property type="molecule type" value="Genomic_DNA"/>
</dbReference>
<dbReference type="RefSeq" id="WP_091751403.1">
    <property type="nucleotide sequence ID" value="NZ_FODY01000032.1"/>
</dbReference>
<accession>A0A1H8XXJ3</accession>
<sequence length="121" mass="14115">MVDKKEYCLAITSKAENSEDMIGGIKEFKKRLIKSNEEEQQLLTLMTEYLAGGEEIIQQAQKAGQKIREDAVRSLEAQQRRLFELQQMRDDVYKKLDSIKMALQQVADFNNIDFYNFKEEG</sequence>
<name>A0A1H8XXJ3_9FIRM</name>
<keyword evidence="2" id="KW-1185">Reference proteome</keyword>
<evidence type="ECO:0000313" key="1">
    <source>
        <dbReference type="EMBL" id="SEP44483.1"/>
    </source>
</evidence>
<dbReference type="Proteomes" id="UP000198847">
    <property type="component" value="Unassembled WGS sequence"/>
</dbReference>
<evidence type="ECO:0000313" key="2">
    <source>
        <dbReference type="Proteomes" id="UP000198847"/>
    </source>
</evidence>
<dbReference type="AlphaFoldDB" id="A0A1H8XXJ3"/>
<dbReference type="STRING" id="112903.SAMN04490178_13227"/>
<organism evidence="1 2">
    <name type="scientific">Propionispora vibrioides</name>
    <dbReference type="NCBI Taxonomy" id="112903"/>
    <lineage>
        <taxon>Bacteria</taxon>
        <taxon>Bacillati</taxon>
        <taxon>Bacillota</taxon>
        <taxon>Negativicutes</taxon>
        <taxon>Selenomonadales</taxon>
        <taxon>Sporomusaceae</taxon>
        <taxon>Propionispora</taxon>
    </lineage>
</organism>
<reference evidence="1 2" key="1">
    <citation type="submission" date="2016-10" db="EMBL/GenBank/DDBJ databases">
        <authorList>
            <person name="de Groot N.N."/>
        </authorList>
    </citation>
    <scope>NUCLEOTIDE SEQUENCE [LARGE SCALE GENOMIC DNA]</scope>
    <source>
        <strain evidence="1 2">DSM 13305</strain>
    </source>
</reference>
<gene>
    <name evidence="1" type="ORF">SAMN04490178_13227</name>
</gene>